<dbReference type="EMBL" id="REGN01011324">
    <property type="protein sequence ID" value="RMZ97583.1"/>
    <property type="molecule type" value="Genomic_DNA"/>
</dbReference>
<evidence type="ECO:0008006" key="3">
    <source>
        <dbReference type="Google" id="ProtNLM"/>
    </source>
</evidence>
<organism evidence="1 2">
    <name type="scientific">Brachionus plicatilis</name>
    <name type="common">Marine rotifer</name>
    <name type="synonym">Brachionus muelleri</name>
    <dbReference type="NCBI Taxonomy" id="10195"/>
    <lineage>
        <taxon>Eukaryota</taxon>
        <taxon>Metazoa</taxon>
        <taxon>Spiralia</taxon>
        <taxon>Gnathifera</taxon>
        <taxon>Rotifera</taxon>
        <taxon>Eurotatoria</taxon>
        <taxon>Monogononta</taxon>
        <taxon>Pseudotrocha</taxon>
        <taxon>Ploima</taxon>
        <taxon>Brachionidae</taxon>
        <taxon>Brachionus</taxon>
    </lineage>
</organism>
<evidence type="ECO:0000313" key="2">
    <source>
        <dbReference type="Proteomes" id="UP000276133"/>
    </source>
</evidence>
<reference evidence="1 2" key="1">
    <citation type="journal article" date="2018" name="Sci. Rep.">
        <title>Genomic signatures of local adaptation to the degree of environmental predictability in rotifers.</title>
        <authorList>
            <person name="Franch-Gras L."/>
            <person name="Hahn C."/>
            <person name="Garcia-Roger E.M."/>
            <person name="Carmona M.J."/>
            <person name="Serra M."/>
            <person name="Gomez A."/>
        </authorList>
    </citation>
    <scope>NUCLEOTIDE SEQUENCE [LARGE SCALE GENOMIC DNA]</scope>
    <source>
        <strain evidence="1">HYR1</strain>
    </source>
</reference>
<gene>
    <name evidence="1" type="ORF">BpHYR1_015377</name>
</gene>
<name>A0A3M7PEY3_BRAPC</name>
<protein>
    <recommendedName>
        <fullName evidence="3">RNA-directed DNA polymerase from mobile element jockey-like</fullName>
    </recommendedName>
</protein>
<sequence>MCDFNLPQIEWNEDGAPMLQEVLTTCNYVGNAISNSSLVQMVKEKTLFCNEQPTSQLDLVLVSDPNRFSGVKIGPPLDGNCSKYHCSLIFNMHSRAGRS</sequence>
<evidence type="ECO:0000313" key="1">
    <source>
        <dbReference type="EMBL" id="RMZ97583.1"/>
    </source>
</evidence>
<accession>A0A3M7PEY3</accession>
<proteinExistence type="predicted"/>
<dbReference type="AlphaFoldDB" id="A0A3M7PEY3"/>
<comment type="caution">
    <text evidence="1">The sequence shown here is derived from an EMBL/GenBank/DDBJ whole genome shotgun (WGS) entry which is preliminary data.</text>
</comment>
<keyword evidence="2" id="KW-1185">Reference proteome</keyword>
<dbReference type="Proteomes" id="UP000276133">
    <property type="component" value="Unassembled WGS sequence"/>
</dbReference>